<protein>
    <submittedName>
        <fullName evidence="1">Uncharacterized protein</fullName>
    </submittedName>
</protein>
<organism evidence="1 2">
    <name type="scientific">Dendrobium chrysotoxum</name>
    <name type="common">Orchid</name>
    <dbReference type="NCBI Taxonomy" id="161865"/>
    <lineage>
        <taxon>Eukaryota</taxon>
        <taxon>Viridiplantae</taxon>
        <taxon>Streptophyta</taxon>
        <taxon>Embryophyta</taxon>
        <taxon>Tracheophyta</taxon>
        <taxon>Spermatophyta</taxon>
        <taxon>Magnoliopsida</taxon>
        <taxon>Liliopsida</taxon>
        <taxon>Asparagales</taxon>
        <taxon>Orchidaceae</taxon>
        <taxon>Epidendroideae</taxon>
        <taxon>Malaxideae</taxon>
        <taxon>Dendrobiinae</taxon>
        <taxon>Dendrobium</taxon>
    </lineage>
</organism>
<evidence type="ECO:0000313" key="1">
    <source>
        <dbReference type="EMBL" id="KAH0465943.1"/>
    </source>
</evidence>
<comment type="caution">
    <text evidence="1">The sequence shown here is derived from an EMBL/GenBank/DDBJ whole genome shotgun (WGS) entry which is preliminary data.</text>
</comment>
<keyword evidence="2" id="KW-1185">Reference proteome</keyword>
<name>A0AAV7HD41_DENCH</name>
<evidence type="ECO:0000313" key="2">
    <source>
        <dbReference type="Proteomes" id="UP000775213"/>
    </source>
</evidence>
<dbReference type="EMBL" id="JAGFBR010000006">
    <property type="protein sequence ID" value="KAH0465943.1"/>
    <property type="molecule type" value="Genomic_DNA"/>
</dbReference>
<dbReference type="Proteomes" id="UP000775213">
    <property type="component" value="Unassembled WGS sequence"/>
</dbReference>
<accession>A0AAV7HD41</accession>
<reference evidence="1 2" key="1">
    <citation type="journal article" date="2021" name="Hortic Res">
        <title>Chromosome-scale assembly of the Dendrobium chrysotoxum genome enhances the understanding of orchid evolution.</title>
        <authorList>
            <person name="Zhang Y."/>
            <person name="Zhang G.Q."/>
            <person name="Zhang D."/>
            <person name="Liu X.D."/>
            <person name="Xu X.Y."/>
            <person name="Sun W.H."/>
            <person name="Yu X."/>
            <person name="Zhu X."/>
            <person name="Wang Z.W."/>
            <person name="Zhao X."/>
            <person name="Zhong W.Y."/>
            <person name="Chen H."/>
            <person name="Yin W.L."/>
            <person name="Huang T."/>
            <person name="Niu S.C."/>
            <person name="Liu Z.J."/>
        </authorList>
    </citation>
    <scope>NUCLEOTIDE SEQUENCE [LARGE SCALE GENOMIC DNA]</scope>
    <source>
        <strain evidence="1">Lindl</strain>
    </source>
</reference>
<sequence length="59" mass="5917">MSLNVAMVGSLRCVRASEIGLNVSGAGGEGVLAAETDGIKRAAKHGYEISGGNREDIGA</sequence>
<dbReference type="AlphaFoldDB" id="A0AAV7HD41"/>
<gene>
    <name evidence="1" type="ORF">IEQ34_006046</name>
</gene>
<proteinExistence type="predicted"/>